<dbReference type="InterPro" id="IPR033140">
    <property type="entry name" value="Lipase_GDXG_put_SER_AS"/>
</dbReference>
<dbReference type="PROSITE" id="PS01173">
    <property type="entry name" value="LIPASE_GDXG_HIS"/>
    <property type="match status" value="1"/>
</dbReference>
<evidence type="ECO:0000259" key="4">
    <source>
        <dbReference type="Pfam" id="PF07859"/>
    </source>
</evidence>
<dbReference type="PROSITE" id="PS01174">
    <property type="entry name" value="LIPASE_GDXG_SER"/>
    <property type="match status" value="1"/>
</dbReference>
<name>A0A0K1Q3S2_9BACT</name>
<dbReference type="Gene3D" id="3.40.50.1820">
    <property type="entry name" value="alpha/beta hydrolase"/>
    <property type="match status" value="1"/>
</dbReference>
<proteinExistence type="inferred from homology"/>
<evidence type="ECO:0000313" key="6">
    <source>
        <dbReference type="Proteomes" id="UP000064967"/>
    </source>
</evidence>
<accession>A0A0K1Q3S2</accession>
<keyword evidence="2" id="KW-0378">Hydrolase</keyword>
<dbReference type="SUPFAM" id="SSF53474">
    <property type="entry name" value="alpha/beta-Hydrolases"/>
    <property type="match status" value="1"/>
</dbReference>
<dbReference type="EMBL" id="CP012333">
    <property type="protein sequence ID" value="AKV00379.1"/>
    <property type="molecule type" value="Genomic_DNA"/>
</dbReference>
<feature type="active site" evidence="3">
    <location>
        <position position="155"/>
    </location>
</feature>
<dbReference type="STRING" id="1391654.AKJ09_07042"/>
<dbReference type="KEGG" id="llu:AKJ09_07042"/>
<protein>
    <submittedName>
        <fullName evidence="5">Esterase/lipase</fullName>
    </submittedName>
</protein>
<dbReference type="InterPro" id="IPR013094">
    <property type="entry name" value="AB_hydrolase_3"/>
</dbReference>
<dbReference type="GO" id="GO:0004806">
    <property type="term" value="F:triacylglycerol lipase activity"/>
    <property type="evidence" value="ECO:0007669"/>
    <property type="project" value="TreeGrafter"/>
</dbReference>
<reference evidence="5 6" key="1">
    <citation type="submission" date="2015-08" db="EMBL/GenBank/DDBJ databases">
        <authorList>
            <person name="Babu N.S."/>
            <person name="Beckwith C.J."/>
            <person name="Beseler K.G."/>
            <person name="Brison A."/>
            <person name="Carone J.V."/>
            <person name="Caskin T.P."/>
            <person name="Diamond M."/>
            <person name="Durham M.E."/>
            <person name="Foxe J.M."/>
            <person name="Go M."/>
            <person name="Henderson B.A."/>
            <person name="Jones I.B."/>
            <person name="McGettigan J.A."/>
            <person name="Micheletti S.J."/>
            <person name="Nasrallah M.E."/>
            <person name="Ortiz D."/>
            <person name="Piller C.R."/>
            <person name="Privatt S.R."/>
            <person name="Schneider S.L."/>
            <person name="Sharp S."/>
            <person name="Smith T.C."/>
            <person name="Stanton J.D."/>
            <person name="Ullery H.E."/>
            <person name="Wilson R.J."/>
            <person name="Serrano M.G."/>
            <person name="Buck G."/>
            <person name="Lee V."/>
            <person name="Wang Y."/>
            <person name="Carvalho R."/>
            <person name="Voegtly L."/>
            <person name="Shi R."/>
            <person name="Duckworth R."/>
            <person name="Johnson A."/>
            <person name="Loviza R."/>
            <person name="Walstead R."/>
            <person name="Shah Z."/>
            <person name="Kiflezghi M."/>
            <person name="Wade K."/>
            <person name="Ball S.L."/>
            <person name="Bradley K.W."/>
            <person name="Asai D.J."/>
            <person name="Bowman C.A."/>
            <person name="Russell D.A."/>
            <person name="Pope W.H."/>
            <person name="Jacobs-Sera D."/>
            <person name="Hendrix R.W."/>
            <person name="Hatfull G.F."/>
        </authorList>
    </citation>
    <scope>NUCLEOTIDE SEQUENCE [LARGE SCALE GENOMIC DNA]</scope>
    <source>
        <strain evidence="5 6">DSM 27648</strain>
    </source>
</reference>
<dbReference type="InterPro" id="IPR029058">
    <property type="entry name" value="AB_hydrolase_fold"/>
</dbReference>
<feature type="domain" description="Alpha/beta hydrolase fold-3" evidence="4">
    <location>
        <begin position="83"/>
        <end position="280"/>
    </location>
</feature>
<gene>
    <name evidence="5" type="ORF">AKJ09_07042</name>
</gene>
<evidence type="ECO:0000256" key="2">
    <source>
        <dbReference type="ARBA" id="ARBA00022801"/>
    </source>
</evidence>
<dbReference type="AlphaFoldDB" id="A0A0K1Q3S2"/>
<evidence type="ECO:0000256" key="3">
    <source>
        <dbReference type="PROSITE-ProRule" id="PRU10038"/>
    </source>
</evidence>
<dbReference type="PANTHER" id="PTHR48081">
    <property type="entry name" value="AB HYDROLASE SUPERFAMILY PROTEIN C4A8.06C"/>
    <property type="match status" value="1"/>
</dbReference>
<dbReference type="OrthoDB" id="24847at2"/>
<evidence type="ECO:0000313" key="5">
    <source>
        <dbReference type="EMBL" id="AKV00379.1"/>
    </source>
</evidence>
<sequence length="307" mass="32677">MSPNAQPTVLEIPLDAHDREERHAVLAHMKALFSSSNDDVRTTYDRFVAGTPLAANVSFEVVTTPGLRGEWCIPRGAPNGTALLYLHGGGYTNGSAHAFRGMASQLASRAGLRTFVLDYPLTPESPFPAAYEMAIATLGWLSQRGVGSLSVAGDSAGGGLALATVAGAVRGAPAPRIVGCLTFSAWVDMTLKGSTIDFADPVLVTGGLQRYARMYAGDHARLDPRASPLFDIPFRMPPLLLQVGTEEQLLDDSHRYAHAAAAAGNDVELDVFDGMHHVFQLGIAHLHAAREALDRAGAFLRRAHGRT</sequence>
<dbReference type="InterPro" id="IPR050300">
    <property type="entry name" value="GDXG_lipolytic_enzyme"/>
</dbReference>
<dbReference type="RefSeq" id="WP_146651680.1">
    <property type="nucleotide sequence ID" value="NZ_CP012333.1"/>
</dbReference>
<dbReference type="Pfam" id="PF07859">
    <property type="entry name" value="Abhydrolase_3"/>
    <property type="match status" value="1"/>
</dbReference>
<dbReference type="InterPro" id="IPR002168">
    <property type="entry name" value="Lipase_GDXG_HIS_AS"/>
</dbReference>
<keyword evidence="6" id="KW-1185">Reference proteome</keyword>
<dbReference type="PANTHER" id="PTHR48081:SF30">
    <property type="entry name" value="ACETYL-HYDROLASE LIPR-RELATED"/>
    <property type="match status" value="1"/>
</dbReference>
<evidence type="ECO:0000256" key="1">
    <source>
        <dbReference type="ARBA" id="ARBA00010515"/>
    </source>
</evidence>
<comment type="similarity">
    <text evidence="1">Belongs to the 'GDXG' lipolytic enzyme family.</text>
</comment>
<dbReference type="Proteomes" id="UP000064967">
    <property type="component" value="Chromosome"/>
</dbReference>
<organism evidence="5 6">
    <name type="scientific">Labilithrix luteola</name>
    <dbReference type="NCBI Taxonomy" id="1391654"/>
    <lineage>
        <taxon>Bacteria</taxon>
        <taxon>Pseudomonadati</taxon>
        <taxon>Myxococcota</taxon>
        <taxon>Polyangia</taxon>
        <taxon>Polyangiales</taxon>
        <taxon>Labilitrichaceae</taxon>
        <taxon>Labilithrix</taxon>
    </lineage>
</organism>